<accession>A0A4C1V0C0</accession>
<keyword evidence="2" id="KW-1185">Reference proteome</keyword>
<evidence type="ECO:0000313" key="2">
    <source>
        <dbReference type="Proteomes" id="UP000299102"/>
    </source>
</evidence>
<dbReference type="EMBL" id="BGZK01000253">
    <property type="protein sequence ID" value="GBP31940.1"/>
    <property type="molecule type" value="Genomic_DNA"/>
</dbReference>
<comment type="caution">
    <text evidence="1">The sequence shown here is derived from an EMBL/GenBank/DDBJ whole genome shotgun (WGS) entry which is preliminary data.</text>
</comment>
<reference evidence="1 2" key="1">
    <citation type="journal article" date="2019" name="Commun. Biol.">
        <title>The bagworm genome reveals a unique fibroin gene that provides high tensile strength.</title>
        <authorList>
            <person name="Kono N."/>
            <person name="Nakamura H."/>
            <person name="Ohtoshi R."/>
            <person name="Tomita M."/>
            <person name="Numata K."/>
            <person name="Arakawa K."/>
        </authorList>
    </citation>
    <scope>NUCLEOTIDE SEQUENCE [LARGE SCALE GENOMIC DNA]</scope>
</reference>
<dbReference type="Proteomes" id="UP000299102">
    <property type="component" value="Unassembled WGS sequence"/>
</dbReference>
<name>A0A4C1V0C0_EUMVA</name>
<organism evidence="1 2">
    <name type="scientific">Eumeta variegata</name>
    <name type="common">Bagworm moth</name>
    <name type="synonym">Eumeta japonica</name>
    <dbReference type="NCBI Taxonomy" id="151549"/>
    <lineage>
        <taxon>Eukaryota</taxon>
        <taxon>Metazoa</taxon>
        <taxon>Ecdysozoa</taxon>
        <taxon>Arthropoda</taxon>
        <taxon>Hexapoda</taxon>
        <taxon>Insecta</taxon>
        <taxon>Pterygota</taxon>
        <taxon>Neoptera</taxon>
        <taxon>Endopterygota</taxon>
        <taxon>Lepidoptera</taxon>
        <taxon>Glossata</taxon>
        <taxon>Ditrysia</taxon>
        <taxon>Tineoidea</taxon>
        <taxon>Psychidae</taxon>
        <taxon>Oiketicinae</taxon>
        <taxon>Eumeta</taxon>
    </lineage>
</organism>
<evidence type="ECO:0000313" key="1">
    <source>
        <dbReference type="EMBL" id="GBP31940.1"/>
    </source>
</evidence>
<dbReference type="AlphaFoldDB" id="A0A4C1V0C0"/>
<sequence>MLGFFRTENIPYVLYKVRNSAAVKLATKASQWRKIGTRKGRKKGRGALYLRIASFTGNSERESFVRCTVRFEWQPAHLEKSHGENLMTSNETQDLHTFCACNHTQVRQCPFGIASCAADVFY</sequence>
<proteinExistence type="predicted"/>
<dbReference type="OrthoDB" id="71307at2759"/>
<gene>
    <name evidence="1" type="ORF">EVAR_18479_1</name>
</gene>
<protein>
    <submittedName>
        <fullName evidence="1">Uncharacterized protein</fullName>
    </submittedName>
</protein>